<sequence length="254" mass="28896">MPTSTLLDPLAPKGEIARIYAAPRMDYRYPLWREAPTPRKTTRECTVVLFAAISFGGQLVLFVTRRKTLGDGLGLVSKQVSKLVEERGLGPDILVMEVLEGVIVHRMKKKVRYWGTEEVRGRLKYSIAQREFAILNVLFSDDLFQGDCRRRKKRRGFQRPGILYLGNKPLIELATQEVPIQMQTWRVCDAMNDMGEWDLEQVRDFLPRESLEEIRAVPRSEVVRVEPGGKGDVSSSAIGKLNALVILYSYGSLR</sequence>
<proteinExistence type="predicted"/>
<organism evidence="1 2">
    <name type="scientific">Striga asiatica</name>
    <name type="common">Asiatic witchweed</name>
    <name type="synonym">Buchnera asiatica</name>
    <dbReference type="NCBI Taxonomy" id="4170"/>
    <lineage>
        <taxon>Eukaryota</taxon>
        <taxon>Viridiplantae</taxon>
        <taxon>Streptophyta</taxon>
        <taxon>Embryophyta</taxon>
        <taxon>Tracheophyta</taxon>
        <taxon>Spermatophyta</taxon>
        <taxon>Magnoliopsida</taxon>
        <taxon>eudicotyledons</taxon>
        <taxon>Gunneridae</taxon>
        <taxon>Pentapetalae</taxon>
        <taxon>asterids</taxon>
        <taxon>lamiids</taxon>
        <taxon>Lamiales</taxon>
        <taxon>Orobanchaceae</taxon>
        <taxon>Buchnereae</taxon>
        <taxon>Striga</taxon>
    </lineage>
</organism>
<dbReference type="Proteomes" id="UP000325081">
    <property type="component" value="Unassembled WGS sequence"/>
</dbReference>
<feature type="non-terminal residue" evidence="1">
    <location>
        <position position="254"/>
    </location>
</feature>
<name>A0A5A7QTL1_STRAF</name>
<protein>
    <submittedName>
        <fullName evidence="1">Major facilitator superfamily protein</fullName>
    </submittedName>
</protein>
<gene>
    <name evidence="1" type="ORF">STAS_24884</name>
</gene>
<accession>A0A5A7QTL1</accession>
<dbReference type="EMBL" id="BKCP01008059">
    <property type="protein sequence ID" value="GER47767.1"/>
    <property type="molecule type" value="Genomic_DNA"/>
</dbReference>
<comment type="caution">
    <text evidence="1">The sequence shown here is derived from an EMBL/GenBank/DDBJ whole genome shotgun (WGS) entry which is preliminary data.</text>
</comment>
<dbReference type="AlphaFoldDB" id="A0A5A7QTL1"/>
<keyword evidence="2" id="KW-1185">Reference proteome</keyword>
<evidence type="ECO:0000313" key="1">
    <source>
        <dbReference type="EMBL" id="GER47767.1"/>
    </source>
</evidence>
<evidence type="ECO:0000313" key="2">
    <source>
        <dbReference type="Proteomes" id="UP000325081"/>
    </source>
</evidence>
<reference evidence="2" key="1">
    <citation type="journal article" date="2019" name="Curr. Biol.">
        <title>Genome Sequence of Striga asiatica Provides Insight into the Evolution of Plant Parasitism.</title>
        <authorList>
            <person name="Yoshida S."/>
            <person name="Kim S."/>
            <person name="Wafula E.K."/>
            <person name="Tanskanen J."/>
            <person name="Kim Y.M."/>
            <person name="Honaas L."/>
            <person name="Yang Z."/>
            <person name="Spallek T."/>
            <person name="Conn C.E."/>
            <person name="Ichihashi Y."/>
            <person name="Cheong K."/>
            <person name="Cui S."/>
            <person name="Der J.P."/>
            <person name="Gundlach H."/>
            <person name="Jiao Y."/>
            <person name="Hori C."/>
            <person name="Ishida J.K."/>
            <person name="Kasahara H."/>
            <person name="Kiba T."/>
            <person name="Kim M.S."/>
            <person name="Koo N."/>
            <person name="Laohavisit A."/>
            <person name="Lee Y.H."/>
            <person name="Lumba S."/>
            <person name="McCourt P."/>
            <person name="Mortimer J.C."/>
            <person name="Mutuku J.M."/>
            <person name="Nomura T."/>
            <person name="Sasaki-Sekimoto Y."/>
            <person name="Seto Y."/>
            <person name="Wang Y."/>
            <person name="Wakatake T."/>
            <person name="Sakakibara H."/>
            <person name="Demura T."/>
            <person name="Yamaguchi S."/>
            <person name="Yoneyama K."/>
            <person name="Manabe R.I."/>
            <person name="Nelson D.C."/>
            <person name="Schulman A.H."/>
            <person name="Timko M.P."/>
            <person name="dePamphilis C.W."/>
            <person name="Choi D."/>
            <person name="Shirasu K."/>
        </authorList>
    </citation>
    <scope>NUCLEOTIDE SEQUENCE [LARGE SCALE GENOMIC DNA]</scope>
    <source>
        <strain evidence="2">cv. UVA1</strain>
    </source>
</reference>